<gene>
    <name evidence="1" type="ORF">FHR32_005564</name>
</gene>
<name>A0A7W7WB77_9ACTN</name>
<keyword evidence="2" id="KW-1185">Reference proteome</keyword>
<organism evidence="1 2">
    <name type="scientific">Streptosporangium album</name>
    <dbReference type="NCBI Taxonomy" id="47479"/>
    <lineage>
        <taxon>Bacteria</taxon>
        <taxon>Bacillati</taxon>
        <taxon>Actinomycetota</taxon>
        <taxon>Actinomycetes</taxon>
        <taxon>Streptosporangiales</taxon>
        <taxon>Streptosporangiaceae</taxon>
        <taxon>Streptosporangium</taxon>
    </lineage>
</organism>
<evidence type="ECO:0000313" key="2">
    <source>
        <dbReference type="Proteomes" id="UP000534286"/>
    </source>
</evidence>
<sequence length="59" mass="5930">MYTYGDWAPEVALIEAMILVLEAGVVPGVDASPAGAVGGPSTVASSAERALSAYPEFCA</sequence>
<protein>
    <submittedName>
        <fullName evidence="1">Uncharacterized protein</fullName>
    </submittedName>
</protein>
<comment type="caution">
    <text evidence="1">The sequence shown here is derived from an EMBL/GenBank/DDBJ whole genome shotgun (WGS) entry which is preliminary data.</text>
</comment>
<reference evidence="1 2" key="1">
    <citation type="submission" date="2020-08" db="EMBL/GenBank/DDBJ databases">
        <title>Sequencing the genomes of 1000 actinobacteria strains.</title>
        <authorList>
            <person name="Klenk H.-P."/>
        </authorList>
    </citation>
    <scope>NUCLEOTIDE SEQUENCE [LARGE SCALE GENOMIC DNA]</scope>
    <source>
        <strain evidence="1 2">DSM 43023</strain>
    </source>
</reference>
<proteinExistence type="predicted"/>
<evidence type="ECO:0000313" key="1">
    <source>
        <dbReference type="EMBL" id="MBB4941187.1"/>
    </source>
</evidence>
<dbReference type="Proteomes" id="UP000534286">
    <property type="component" value="Unassembled WGS sequence"/>
</dbReference>
<dbReference type="AlphaFoldDB" id="A0A7W7WB77"/>
<accession>A0A7W7WB77</accession>
<dbReference type="EMBL" id="JACHJU010000002">
    <property type="protein sequence ID" value="MBB4941187.1"/>
    <property type="molecule type" value="Genomic_DNA"/>
</dbReference>